<gene>
    <name evidence="1" type="ORF">C4B59_14770</name>
</gene>
<dbReference type="Proteomes" id="UP000248329">
    <property type="component" value="Unassembled WGS sequence"/>
</dbReference>
<evidence type="ECO:0000313" key="2">
    <source>
        <dbReference type="Proteomes" id="UP000248329"/>
    </source>
</evidence>
<keyword evidence="1" id="KW-0378">Hydrolase</keyword>
<evidence type="ECO:0000313" key="1">
    <source>
        <dbReference type="EMBL" id="PXF57681.1"/>
    </source>
</evidence>
<protein>
    <submittedName>
        <fullName evidence="1">XamI family restriction endonuclease</fullName>
    </submittedName>
</protein>
<reference evidence="1" key="1">
    <citation type="submission" date="2018-01" db="EMBL/GenBank/DDBJ databases">
        <authorList>
            <person name="Krukenberg V."/>
        </authorList>
    </citation>
    <scope>NUCLEOTIDE SEQUENCE</scope>
    <source>
        <strain evidence="1">E20ANME2</strain>
    </source>
</reference>
<keyword evidence="1" id="KW-0540">Nuclease</keyword>
<keyword evidence="1" id="KW-0255">Endonuclease</keyword>
<organism evidence="1 2">
    <name type="scientific">Candidatus Methanogaster sp</name>
    <dbReference type="NCBI Taxonomy" id="3386292"/>
    <lineage>
        <taxon>Archaea</taxon>
        <taxon>Methanobacteriati</taxon>
        <taxon>Methanobacteriota</taxon>
        <taxon>Stenosarchaea group</taxon>
        <taxon>Methanomicrobia</taxon>
        <taxon>Methanosarcinales</taxon>
        <taxon>ANME-2 cluster</taxon>
        <taxon>Candidatus Methanogasteraceae</taxon>
        <taxon>Candidatus Methanogaster</taxon>
    </lineage>
</organism>
<sequence length="316" mass="36073">MINADKPHLWKKDIIASVDLFNDWFLKFAPVTYRKTRRNTVGMVTDAIKSTNDLLDITVDSIGANPGALQILRMTTAPPLARDRLIGLSHCNKNLVIRMERKGELPVRMNETELYKNLESICKIVTELLDIDIFPWISLGKKPTDHERERASTIIADRLCGAVTDPIIRNAQEQRQLNLIREYLETKSYTHVEHLSGTPLTDIPQGTFTFRMNVPAGDDLSINIPVDVVIQPKKLRTSKLPFLIEAKSAGDYTNVNKRRKEEATKIRQLKSAYGSEIQLILFLCGYFDAGYLGYEASEELDWIWEHRIDDFEKLGV</sequence>
<proteinExistence type="predicted"/>
<comment type="caution">
    <text evidence="1">The sequence shown here is derived from an EMBL/GenBank/DDBJ whole genome shotgun (WGS) entry which is preliminary data.</text>
</comment>
<accession>A0AC61KZ68</accession>
<dbReference type="EMBL" id="PQXF01000053">
    <property type="protein sequence ID" value="PXF57681.1"/>
    <property type="molecule type" value="Genomic_DNA"/>
</dbReference>
<name>A0AC61KZ68_9EURY</name>